<evidence type="ECO:0000256" key="2">
    <source>
        <dbReference type="ARBA" id="ARBA00023235"/>
    </source>
</evidence>
<organism evidence="6 7">
    <name type="scientific">Paenibacillus woosongensis</name>
    <dbReference type="NCBI Taxonomy" id="307580"/>
    <lineage>
        <taxon>Bacteria</taxon>
        <taxon>Bacillati</taxon>
        <taxon>Bacillota</taxon>
        <taxon>Bacilli</taxon>
        <taxon>Bacillales</taxon>
        <taxon>Paenibacillaceae</taxon>
        <taxon>Paenibacillus</taxon>
    </lineage>
</organism>
<comment type="caution">
    <text evidence="6">The sequence shown here is derived from an EMBL/GenBank/DDBJ whole genome shotgun (WGS) entry which is preliminary data.</text>
</comment>
<dbReference type="Pfam" id="PF01479">
    <property type="entry name" value="S4"/>
    <property type="match status" value="1"/>
</dbReference>
<evidence type="ECO:0000256" key="3">
    <source>
        <dbReference type="PROSITE-ProRule" id="PRU00182"/>
    </source>
</evidence>
<dbReference type="Gene3D" id="3.10.290.10">
    <property type="entry name" value="RNA-binding S4 domain"/>
    <property type="match status" value="1"/>
</dbReference>
<name>A0A7X2Z5W6_9BACL</name>
<dbReference type="Gene3D" id="3.30.70.580">
    <property type="entry name" value="Pseudouridine synthase I, catalytic domain, N-terminal subdomain"/>
    <property type="match status" value="1"/>
</dbReference>
<keyword evidence="3" id="KW-0694">RNA-binding</keyword>
<dbReference type="CDD" id="cd00165">
    <property type="entry name" value="S4"/>
    <property type="match status" value="1"/>
</dbReference>
<dbReference type="InterPro" id="IPR042092">
    <property type="entry name" value="PsdUridine_s_RsuA/RluB/E/F_cat"/>
</dbReference>
<dbReference type="InterPro" id="IPR036986">
    <property type="entry name" value="S4_RNA-bd_sf"/>
</dbReference>
<dbReference type="InterPro" id="IPR050343">
    <property type="entry name" value="RsuA_PseudoU_synthase"/>
</dbReference>
<dbReference type="InterPro" id="IPR020103">
    <property type="entry name" value="PsdUridine_synth_cat_dom_sf"/>
</dbReference>
<dbReference type="PROSITE" id="PS50889">
    <property type="entry name" value="S4"/>
    <property type="match status" value="1"/>
</dbReference>
<dbReference type="SMART" id="SM00363">
    <property type="entry name" value="S4"/>
    <property type="match status" value="1"/>
</dbReference>
<evidence type="ECO:0000256" key="1">
    <source>
        <dbReference type="ARBA" id="ARBA00008348"/>
    </source>
</evidence>
<dbReference type="NCBIfam" id="TIGR00093">
    <property type="entry name" value="pseudouridine synthase"/>
    <property type="match status" value="1"/>
</dbReference>
<reference evidence="6 7" key="1">
    <citation type="submission" date="2019-11" db="EMBL/GenBank/DDBJ databases">
        <title>Draft genome sequences of five Paenibacillus species of dairy origin.</title>
        <authorList>
            <person name="Olajide A.M."/>
            <person name="Chen S."/>
            <person name="Lapointe G."/>
        </authorList>
    </citation>
    <scope>NUCLEOTIDE SEQUENCE [LARGE SCALE GENOMIC DNA]</scope>
    <source>
        <strain evidence="6 7">12CR55</strain>
    </source>
</reference>
<dbReference type="SUPFAM" id="SSF55174">
    <property type="entry name" value="Alpha-L RNA-binding motif"/>
    <property type="match status" value="1"/>
</dbReference>
<dbReference type="FunFam" id="3.30.70.1560:FF:000002">
    <property type="entry name" value="Pseudouridine synthase"/>
    <property type="match status" value="1"/>
</dbReference>
<dbReference type="InterPro" id="IPR000748">
    <property type="entry name" value="PsdUridine_synth_RsuA/RluB/E/F"/>
</dbReference>
<dbReference type="CDD" id="cd02554">
    <property type="entry name" value="PseudoU_synth_RluF"/>
    <property type="match status" value="1"/>
</dbReference>
<dbReference type="RefSeq" id="WP_330163616.1">
    <property type="nucleotide sequence ID" value="NZ_WNZW01000021.1"/>
</dbReference>
<dbReference type="AlphaFoldDB" id="A0A7X2Z5W6"/>
<dbReference type="Gene3D" id="3.30.70.1560">
    <property type="entry name" value="Alpha-L RNA-binding motif"/>
    <property type="match status" value="1"/>
</dbReference>
<dbReference type="SUPFAM" id="SSF55120">
    <property type="entry name" value="Pseudouridine synthase"/>
    <property type="match status" value="1"/>
</dbReference>
<dbReference type="NCBIfam" id="NF007784">
    <property type="entry name" value="PRK10475.1"/>
    <property type="match status" value="1"/>
</dbReference>
<dbReference type="InterPro" id="IPR006145">
    <property type="entry name" value="PsdUridine_synth_RsuA/RluA"/>
</dbReference>
<dbReference type="Proteomes" id="UP000447876">
    <property type="component" value="Unassembled WGS sequence"/>
</dbReference>
<dbReference type="PANTHER" id="PTHR47683:SF2">
    <property type="entry name" value="RNA-BINDING S4 DOMAIN-CONTAINING PROTEIN"/>
    <property type="match status" value="1"/>
</dbReference>
<evidence type="ECO:0000313" key="6">
    <source>
        <dbReference type="EMBL" id="MUG48167.1"/>
    </source>
</evidence>
<dbReference type="InterPro" id="IPR020094">
    <property type="entry name" value="TruA/RsuA/RluB/E/F_N"/>
</dbReference>
<evidence type="ECO:0000313" key="7">
    <source>
        <dbReference type="Proteomes" id="UP000447876"/>
    </source>
</evidence>
<dbReference type="GO" id="GO:0120159">
    <property type="term" value="F:rRNA pseudouridine synthase activity"/>
    <property type="evidence" value="ECO:0007669"/>
    <property type="project" value="UniProtKB-ARBA"/>
</dbReference>
<accession>A0A7X2Z5W6</accession>
<evidence type="ECO:0000256" key="4">
    <source>
        <dbReference type="RuleBase" id="RU003887"/>
    </source>
</evidence>
<gene>
    <name evidence="6" type="primary">rluF</name>
    <name evidence="6" type="ORF">GNP95_24810</name>
</gene>
<keyword evidence="2 4" id="KW-0413">Isomerase</keyword>
<evidence type="ECO:0000259" key="5">
    <source>
        <dbReference type="SMART" id="SM00363"/>
    </source>
</evidence>
<dbReference type="PROSITE" id="PS01149">
    <property type="entry name" value="PSI_RSU"/>
    <property type="match status" value="1"/>
</dbReference>
<protein>
    <recommendedName>
        <fullName evidence="4">Pseudouridine synthase</fullName>
        <ecNumber evidence="4">5.4.99.-</ecNumber>
    </recommendedName>
</protein>
<feature type="domain" description="RNA-binding S4" evidence="5">
    <location>
        <begin position="1"/>
        <end position="59"/>
    </location>
</feature>
<comment type="similarity">
    <text evidence="1 4">Belongs to the pseudouridine synthase RsuA family.</text>
</comment>
<dbReference type="EC" id="5.4.99.-" evidence="4"/>
<dbReference type="InterPro" id="IPR002942">
    <property type="entry name" value="S4_RNA-bd"/>
</dbReference>
<sequence>MRINKFISETGYCSRREADKLVESGQVTINGKPAELGSQAEKGDDVRINGKPLTLKSSKHVYIALNKPVGITSTTEQHIQGNIVDFVGHEERIFPIGRLDKDSEGLILLTSDGDIVNKILRSEGRHEKEYIVTVDRAITPSFVKAMSEGVRILGTKTRPCEITRMTERVFRIILTEGKNRQIRRMCSALGYEVRKLQRIRIMNIHLGNQPIGTWRDLTPQEKQELGAALNYDLK</sequence>
<dbReference type="GO" id="GO:0000455">
    <property type="term" value="P:enzyme-directed rRNA pseudouridine synthesis"/>
    <property type="evidence" value="ECO:0007669"/>
    <property type="project" value="UniProtKB-ARBA"/>
</dbReference>
<dbReference type="Pfam" id="PF00849">
    <property type="entry name" value="PseudoU_synth_2"/>
    <property type="match status" value="1"/>
</dbReference>
<dbReference type="PANTHER" id="PTHR47683">
    <property type="entry name" value="PSEUDOURIDINE SYNTHASE FAMILY PROTEIN-RELATED"/>
    <property type="match status" value="1"/>
</dbReference>
<dbReference type="InterPro" id="IPR018496">
    <property type="entry name" value="PsdUridine_synth_RsuA/RluB_CS"/>
</dbReference>
<proteinExistence type="inferred from homology"/>
<dbReference type="FunFam" id="3.10.290.10:FF:000003">
    <property type="entry name" value="Pseudouridine synthase"/>
    <property type="match status" value="1"/>
</dbReference>
<dbReference type="EMBL" id="WNZW01000021">
    <property type="protein sequence ID" value="MUG48167.1"/>
    <property type="molecule type" value="Genomic_DNA"/>
</dbReference>
<dbReference type="GO" id="GO:0003723">
    <property type="term" value="F:RNA binding"/>
    <property type="evidence" value="ECO:0007669"/>
    <property type="project" value="UniProtKB-KW"/>
</dbReference>